<dbReference type="OrthoDB" id="262125at2"/>
<organism evidence="2 3">
    <name type="scientific">Amycolatopsis eburnea</name>
    <dbReference type="NCBI Taxonomy" id="2267691"/>
    <lineage>
        <taxon>Bacteria</taxon>
        <taxon>Bacillati</taxon>
        <taxon>Actinomycetota</taxon>
        <taxon>Actinomycetes</taxon>
        <taxon>Pseudonocardiales</taxon>
        <taxon>Pseudonocardiaceae</taxon>
        <taxon>Amycolatopsis</taxon>
    </lineage>
</organism>
<feature type="domain" description="Beta-lactamase-related" evidence="1">
    <location>
        <begin position="19"/>
        <end position="332"/>
    </location>
</feature>
<gene>
    <name evidence="2" type="ORF">EIY87_24735</name>
</gene>
<name>A0A427T6B5_9PSEU</name>
<keyword evidence="3" id="KW-1185">Reference proteome</keyword>
<dbReference type="PANTHER" id="PTHR43283">
    <property type="entry name" value="BETA-LACTAMASE-RELATED"/>
    <property type="match status" value="1"/>
</dbReference>
<dbReference type="InterPro" id="IPR050789">
    <property type="entry name" value="Diverse_Enzym_Activities"/>
</dbReference>
<dbReference type="PANTHER" id="PTHR43283:SF3">
    <property type="entry name" value="BETA-LACTAMASE FAMILY PROTEIN (AFU_ORTHOLOGUE AFUA_5G07500)"/>
    <property type="match status" value="1"/>
</dbReference>
<protein>
    <submittedName>
        <fullName evidence="2">Class A beta-lactamase-related serine hydrolase</fullName>
    </submittedName>
</protein>
<dbReference type="Gene3D" id="3.40.710.10">
    <property type="entry name" value="DD-peptidase/beta-lactamase superfamily"/>
    <property type="match status" value="1"/>
</dbReference>
<accession>A0A427T6B5</accession>
<sequence length="464" mass="49798">MITSHELADRLSRLAEKFTVTGASAALWHDGTLVQSETGTVNVTTGAPVRPDTLFAAGSVTKTLTASLAMTLVDEGALDLDAPVLEYLPAFTTADPARSAAITVRMLLNHSSGLPGNYMPDLPPGDDVLERLMRELTTLEVTGVPGRRFSYSNMGMSTLGRLVEVLTGERFDVALRSRILQPLEMTATADAEEMLLHSTAVGHVVDPASGAVSRVPRLRVWPEYGPAGSRLWLDVASLVRFGRTHIDGTAPDGSRLLSREAVEQMRTPQYDEFWGCLRGCANFGLGWGLFREGDDPVLTHSGANLGMHSTLYVLPRQKAVLAVLTNSSTGAMLHTTLSTGLLDEFFDARGPAALAPPEASVEVDTGQFTGLYRAPDGQVSVEVHDGKLHVRLVPDAGLAEWDRLMGNPAGGGRAMPLTCIDGERSRFVMDLGSPGSFLAVQFHEPGLDGRPTLVRLGTLYERTP</sequence>
<dbReference type="InterPro" id="IPR001466">
    <property type="entry name" value="Beta-lactam-related"/>
</dbReference>
<dbReference type="EMBL" id="RSEC01000055">
    <property type="protein sequence ID" value="RSD14792.1"/>
    <property type="molecule type" value="Genomic_DNA"/>
</dbReference>
<dbReference type="SUPFAM" id="SSF56601">
    <property type="entry name" value="beta-lactamase/transpeptidase-like"/>
    <property type="match status" value="1"/>
</dbReference>
<comment type="caution">
    <text evidence="2">The sequence shown here is derived from an EMBL/GenBank/DDBJ whole genome shotgun (WGS) entry which is preliminary data.</text>
</comment>
<keyword evidence="2" id="KW-0378">Hydrolase</keyword>
<reference evidence="2 3" key="1">
    <citation type="submission" date="2018-12" db="EMBL/GenBank/DDBJ databases">
        <title>Amycolatopsis eburnea sp. nov. actinomycete associate with arbuscular mycorrhiza fungal spore.</title>
        <authorList>
            <person name="Lumyong S."/>
            <person name="Chaiya L."/>
        </authorList>
    </citation>
    <scope>NUCLEOTIDE SEQUENCE [LARGE SCALE GENOMIC DNA]</scope>
    <source>
        <strain evidence="2 3">GLM-1</strain>
    </source>
</reference>
<dbReference type="GO" id="GO:0016787">
    <property type="term" value="F:hydrolase activity"/>
    <property type="evidence" value="ECO:0007669"/>
    <property type="project" value="UniProtKB-KW"/>
</dbReference>
<dbReference type="Pfam" id="PF00144">
    <property type="entry name" value="Beta-lactamase"/>
    <property type="match status" value="1"/>
</dbReference>
<evidence type="ECO:0000313" key="3">
    <source>
        <dbReference type="Proteomes" id="UP000267081"/>
    </source>
</evidence>
<evidence type="ECO:0000259" key="1">
    <source>
        <dbReference type="Pfam" id="PF00144"/>
    </source>
</evidence>
<evidence type="ECO:0000313" key="2">
    <source>
        <dbReference type="EMBL" id="RSD14792.1"/>
    </source>
</evidence>
<dbReference type="RefSeq" id="WP_125312286.1">
    <property type="nucleotide sequence ID" value="NZ_RSEC01000055.1"/>
</dbReference>
<dbReference type="Proteomes" id="UP000267081">
    <property type="component" value="Unassembled WGS sequence"/>
</dbReference>
<dbReference type="AlphaFoldDB" id="A0A427T6B5"/>
<proteinExistence type="predicted"/>
<dbReference type="InterPro" id="IPR012338">
    <property type="entry name" value="Beta-lactam/transpept-like"/>
</dbReference>